<organism evidence="1">
    <name type="scientific">Fagus sylvatica</name>
    <name type="common">Beechnut</name>
    <dbReference type="NCBI Taxonomy" id="28930"/>
    <lineage>
        <taxon>Eukaryota</taxon>
        <taxon>Viridiplantae</taxon>
        <taxon>Streptophyta</taxon>
        <taxon>Embryophyta</taxon>
        <taxon>Tracheophyta</taxon>
        <taxon>Spermatophyta</taxon>
        <taxon>Magnoliopsida</taxon>
        <taxon>eudicotyledons</taxon>
        <taxon>Gunneridae</taxon>
        <taxon>Pentapetalae</taxon>
        <taxon>rosids</taxon>
        <taxon>fabids</taxon>
        <taxon>Fagales</taxon>
        <taxon>Fagaceae</taxon>
        <taxon>Fagus</taxon>
    </lineage>
</organism>
<evidence type="ECO:0000313" key="1">
    <source>
        <dbReference type="EMBL" id="SPC90370.1"/>
    </source>
</evidence>
<protein>
    <submittedName>
        <fullName evidence="1">Uncharacterized protein</fullName>
    </submittedName>
</protein>
<dbReference type="PANTHER" id="PTHR38223">
    <property type="match status" value="1"/>
</dbReference>
<dbReference type="PANTHER" id="PTHR38223:SF4">
    <property type="match status" value="1"/>
</dbReference>
<gene>
    <name evidence="1" type="ORF">FSB_LOCUS18252</name>
</gene>
<name>A0A2N9FTE8_FAGSY</name>
<proteinExistence type="predicted"/>
<dbReference type="AlphaFoldDB" id="A0A2N9FTE8"/>
<sequence>MAGLQYNFFPTDFFYPRPKSVVLDASPKVILPLQQDPIRDVTKNFEGSKALVKKTPVKVEALTLKQGENLSFSQNQRLPCMLVWTPEEPKETS</sequence>
<reference evidence="1" key="1">
    <citation type="submission" date="2018-02" db="EMBL/GenBank/DDBJ databases">
        <authorList>
            <person name="Cohen D.B."/>
            <person name="Kent A.D."/>
        </authorList>
    </citation>
    <scope>NUCLEOTIDE SEQUENCE</scope>
</reference>
<accession>A0A2N9FTE8</accession>
<dbReference type="EMBL" id="OIVN01001142">
    <property type="protein sequence ID" value="SPC90370.1"/>
    <property type="molecule type" value="Genomic_DNA"/>
</dbReference>